<proteinExistence type="inferred from homology"/>
<protein>
    <submittedName>
        <fullName evidence="4">Efflux RND transporter periplasmic adaptor subunit</fullName>
    </submittedName>
</protein>
<dbReference type="PROSITE" id="PS51257">
    <property type="entry name" value="PROKAR_LIPOPROTEIN"/>
    <property type="match status" value="1"/>
</dbReference>
<dbReference type="InterPro" id="IPR058647">
    <property type="entry name" value="BSH_CzcB-like"/>
</dbReference>
<dbReference type="Gene3D" id="2.40.50.100">
    <property type="match status" value="1"/>
</dbReference>
<evidence type="ECO:0000259" key="3">
    <source>
        <dbReference type="Pfam" id="PF25973"/>
    </source>
</evidence>
<keyword evidence="5" id="KW-1185">Reference proteome</keyword>
<evidence type="ECO:0000256" key="1">
    <source>
        <dbReference type="ARBA" id="ARBA00009477"/>
    </source>
</evidence>
<keyword evidence="2" id="KW-0813">Transport</keyword>
<dbReference type="GO" id="GO:0060003">
    <property type="term" value="P:copper ion export"/>
    <property type="evidence" value="ECO:0007669"/>
    <property type="project" value="TreeGrafter"/>
</dbReference>
<dbReference type="Gene3D" id="2.40.420.20">
    <property type="match status" value="1"/>
</dbReference>
<dbReference type="SUPFAM" id="SSF111369">
    <property type="entry name" value="HlyD-like secretion proteins"/>
    <property type="match status" value="1"/>
</dbReference>
<dbReference type="GO" id="GO:0015679">
    <property type="term" value="P:plasma membrane copper ion transport"/>
    <property type="evidence" value="ECO:0007669"/>
    <property type="project" value="TreeGrafter"/>
</dbReference>
<dbReference type="Gene3D" id="1.10.287.470">
    <property type="entry name" value="Helix hairpin bin"/>
    <property type="match status" value="1"/>
</dbReference>
<dbReference type="InterPro" id="IPR006143">
    <property type="entry name" value="RND_pump_MFP"/>
</dbReference>
<accession>A0A437PUE8</accession>
<dbReference type="Pfam" id="PF25973">
    <property type="entry name" value="BSH_CzcB"/>
    <property type="match status" value="1"/>
</dbReference>
<evidence type="ECO:0000313" key="4">
    <source>
        <dbReference type="EMBL" id="RVU25882.1"/>
    </source>
</evidence>
<dbReference type="NCBIfam" id="TIGR01730">
    <property type="entry name" value="RND_mfp"/>
    <property type="match status" value="1"/>
</dbReference>
<sequence length="373" mass="40423">MNKYINILATAIILVSCGKKQEETITEEGSQKITEISLTAEQKQNAGISYGEIKEQVIPMEIKVTGFVNVPPIASASVSVPIGGYVKTTNEVLPGKKVAAGEILATIASLDYIQMQQDYLQAKSQLQYQSLEKNRQQTLNAEEVGSKKRLQQAEADLGTLQAQAKGLALKLELLGCDMKTLENGTIQKVIQVKSPIAGYVSDQNIALGKYVSPTDVLAKIVGVTHKHVELKAFEKDLHLIKIGQNVEVESEGIQANAKVFLVSKQIDLETRNAAVHAHFTNENQEEMFTVGQFVHAKILVGNQKILTIPQAGFARNGKGGYIYIENAGGKIEQIPVEILHSNAEIIGIRPEKDIPAGKVIVSGASALNAIFSK</sequence>
<dbReference type="AlphaFoldDB" id="A0A437PUE8"/>
<dbReference type="PANTHER" id="PTHR30097:SF4">
    <property type="entry name" value="SLR6042 PROTEIN"/>
    <property type="match status" value="1"/>
</dbReference>
<dbReference type="OrthoDB" id="9814657at2"/>
<reference evidence="4 5" key="1">
    <citation type="submission" date="2019-01" db="EMBL/GenBank/DDBJ databases">
        <authorList>
            <person name="Chen W.-M."/>
        </authorList>
    </citation>
    <scope>NUCLEOTIDE SEQUENCE [LARGE SCALE GENOMIC DNA]</scope>
    <source>
        <strain evidence="4 5">FSY-15</strain>
    </source>
</reference>
<dbReference type="PANTHER" id="PTHR30097">
    <property type="entry name" value="CATION EFFLUX SYSTEM PROTEIN CUSB"/>
    <property type="match status" value="1"/>
</dbReference>
<comment type="caution">
    <text evidence="4">The sequence shown here is derived from an EMBL/GenBank/DDBJ whole genome shotgun (WGS) entry which is preliminary data.</text>
</comment>
<gene>
    <name evidence="4" type="ORF">EOJ36_05545</name>
</gene>
<organism evidence="4 5">
    <name type="scientific">Sandaracinomonas limnophila</name>
    <dbReference type="NCBI Taxonomy" id="1862386"/>
    <lineage>
        <taxon>Bacteria</taxon>
        <taxon>Pseudomonadati</taxon>
        <taxon>Bacteroidota</taxon>
        <taxon>Cytophagia</taxon>
        <taxon>Cytophagales</taxon>
        <taxon>Flectobacillaceae</taxon>
        <taxon>Sandaracinomonas</taxon>
    </lineage>
</organism>
<feature type="domain" description="CzcB-like barrel-sandwich hybrid" evidence="3">
    <location>
        <begin position="76"/>
        <end position="218"/>
    </location>
</feature>
<dbReference type="RefSeq" id="WP_127803183.1">
    <property type="nucleotide sequence ID" value="NZ_SACY01000002.1"/>
</dbReference>
<dbReference type="EMBL" id="SACY01000002">
    <property type="protein sequence ID" value="RVU25882.1"/>
    <property type="molecule type" value="Genomic_DNA"/>
</dbReference>
<dbReference type="GO" id="GO:0022857">
    <property type="term" value="F:transmembrane transporter activity"/>
    <property type="evidence" value="ECO:0007669"/>
    <property type="project" value="InterPro"/>
</dbReference>
<evidence type="ECO:0000256" key="2">
    <source>
        <dbReference type="ARBA" id="ARBA00022448"/>
    </source>
</evidence>
<evidence type="ECO:0000313" key="5">
    <source>
        <dbReference type="Proteomes" id="UP000282832"/>
    </source>
</evidence>
<dbReference type="Gene3D" id="2.40.30.170">
    <property type="match status" value="1"/>
</dbReference>
<dbReference type="GO" id="GO:0030313">
    <property type="term" value="C:cell envelope"/>
    <property type="evidence" value="ECO:0007669"/>
    <property type="project" value="TreeGrafter"/>
</dbReference>
<comment type="similarity">
    <text evidence="1">Belongs to the membrane fusion protein (MFP) (TC 8.A.1) family.</text>
</comment>
<dbReference type="InterPro" id="IPR051909">
    <property type="entry name" value="MFP_Cation_Efflux"/>
</dbReference>
<name>A0A437PUE8_9BACT</name>
<dbReference type="GO" id="GO:0016020">
    <property type="term" value="C:membrane"/>
    <property type="evidence" value="ECO:0007669"/>
    <property type="project" value="InterPro"/>
</dbReference>
<dbReference type="Proteomes" id="UP000282832">
    <property type="component" value="Unassembled WGS sequence"/>
</dbReference>